<dbReference type="GO" id="GO:0015697">
    <property type="term" value="P:quaternary ammonium group transport"/>
    <property type="evidence" value="ECO:0007669"/>
    <property type="project" value="UniProtKB-ARBA"/>
</dbReference>
<keyword evidence="3 5" id="KW-0067">ATP-binding</keyword>
<dbReference type="AlphaFoldDB" id="A0A1M7YEV4"/>
<feature type="domain" description="ABC transporter" evidence="4">
    <location>
        <begin position="9"/>
        <end position="239"/>
    </location>
</feature>
<dbReference type="InterPro" id="IPR003439">
    <property type="entry name" value="ABC_transporter-like_ATP-bd"/>
</dbReference>
<dbReference type="PANTHER" id="PTHR42781">
    <property type="entry name" value="SPERMIDINE/PUTRESCINE IMPORT ATP-BINDING PROTEIN POTA"/>
    <property type="match status" value="1"/>
</dbReference>
<evidence type="ECO:0000313" key="6">
    <source>
        <dbReference type="Proteomes" id="UP000184603"/>
    </source>
</evidence>
<reference evidence="5 6" key="1">
    <citation type="submission" date="2016-12" db="EMBL/GenBank/DDBJ databases">
        <authorList>
            <person name="Song W.-J."/>
            <person name="Kurnit D.M."/>
        </authorList>
    </citation>
    <scope>NUCLEOTIDE SEQUENCE [LARGE SCALE GENOMIC DNA]</scope>
    <source>
        <strain evidence="5 6">DSM 18488</strain>
    </source>
</reference>
<dbReference type="SUPFAM" id="SSF50331">
    <property type="entry name" value="MOP-like"/>
    <property type="match status" value="1"/>
</dbReference>
<accession>A0A1M7YEV4</accession>
<dbReference type="GO" id="GO:0005524">
    <property type="term" value="F:ATP binding"/>
    <property type="evidence" value="ECO:0007669"/>
    <property type="project" value="UniProtKB-KW"/>
</dbReference>
<dbReference type="OrthoDB" id="9809450at2"/>
<evidence type="ECO:0000256" key="1">
    <source>
        <dbReference type="ARBA" id="ARBA00022448"/>
    </source>
</evidence>
<keyword evidence="6" id="KW-1185">Reference proteome</keyword>
<dbReference type="PANTHER" id="PTHR42781:SF4">
    <property type="entry name" value="SPERMIDINE_PUTRESCINE IMPORT ATP-BINDING PROTEIN POTA"/>
    <property type="match status" value="1"/>
</dbReference>
<dbReference type="Gene3D" id="3.40.50.300">
    <property type="entry name" value="P-loop containing nucleotide triphosphate hydrolases"/>
    <property type="match status" value="1"/>
</dbReference>
<dbReference type="EMBL" id="FRFE01000023">
    <property type="protein sequence ID" value="SHO51116.1"/>
    <property type="molecule type" value="Genomic_DNA"/>
</dbReference>
<dbReference type="InterPro" id="IPR013611">
    <property type="entry name" value="Transp-assoc_OB_typ2"/>
</dbReference>
<dbReference type="FunFam" id="3.40.50.300:FF:000425">
    <property type="entry name" value="Probable ABC transporter, ATP-binding subunit"/>
    <property type="match status" value="1"/>
</dbReference>
<evidence type="ECO:0000259" key="4">
    <source>
        <dbReference type="PROSITE" id="PS50893"/>
    </source>
</evidence>
<dbReference type="GO" id="GO:0043190">
    <property type="term" value="C:ATP-binding cassette (ABC) transporter complex"/>
    <property type="evidence" value="ECO:0007669"/>
    <property type="project" value="InterPro"/>
</dbReference>
<dbReference type="PROSITE" id="PS00211">
    <property type="entry name" value="ABC_TRANSPORTER_1"/>
    <property type="match status" value="1"/>
</dbReference>
<dbReference type="Pfam" id="PF00005">
    <property type="entry name" value="ABC_tran"/>
    <property type="match status" value="1"/>
</dbReference>
<keyword evidence="2" id="KW-0547">Nucleotide-binding</keyword>
<organism evidence="5 6">
    <name type="scientific">Desulfopila aestuarii DSM 18488</name>
    <dbReference type="NCBI Taxonomy" id="1121416"/>
    <lineage>
        <taxon>Bacteria</taxon>
        <taxon>Pseudomonadati</taxon>
        <taxon>Thermodesulfobacteriota</taxon>
        <taxon>Desulfobulbia</taxon>
        <taxon>Desulfobulbales</taxon>
        <taxon>Desulfocapsaceae</taxon>
        <taxon>Desulfopila</taxon>
    </lineage>
</organism>
<evidence type="ECO:0000256" key="2">
    <source>
        <dbReference type="ARBA" id="ARBA00022741"/>
    </source>
</evidence>
<name>A0A1M7YEV4_9BACT</name>
<dbReference type="SMART" id="SM00382">
    <property type="entry name" value="AAA"/>
    <property type="match status" value="1"/>
</dbReference>
<dbReference type="RefSeq" id="WP_073615290.1">
    <property type="nucleotide sequence ID" value="NZ_FRFE01000023.1"/>
</dbReference>
<dbReference type="GO" id="GO:0022857">
    <property type="term" value="F:transmembrane transporter activity"/>
    <property type="evidence" value="ECO:0007669"/>
    <property type="project" value="InterPro"/>
</dbReference>
<proteinExistence type="predicted"/>
<dbReference type="InterPro" id="IPR050093">
    <property type="entry name" value="ABC_SmlMolc_Importer"/>
</dbReference>
<dbReference type="STRING" id="1121416.SAMN02745220_03850"/>
<dbReference type="InterPro" id="IPR027417">
    <property type="entry name" value="P-loop_NTPase"/>
</dbReference>
<dbReference type="Proteomes" id="UP000184603">
    <property type="component" value="Unassembled WGS sequence"/>
</dbReference>
<dbReference type="Pfam" id="PF08402">
    <property type="entry name" value="TOBE_2"/>
    <property type="match status" value="1"/>
</dbReference>
<protein>
    <submittedName>
        <fullName evidence="5">Spermidine/putrescine transport system ATP-binding protein</fullName>
    </submittedName>
</protein>
<dbReference type="InterPro" id="IPR017871">
    <property type="entry name" value="ABC_transporter-like_CS"/>
</dbReference>
<dbReference type="SUPFAM" id="SSF52540">
    <property type="entry name" value="P-loop containing nucleoside triphosphate hydrolases"/>
    <property type="match status" value="1"/>
</dbReference>
<evidence type="ECO:0000256" key="3">
    <source>
        <dbReference type="ARBA" id="ARBA00022840"/>
    </source>
</evidence>
<dbReference type="InterPro" id="IPR003593">
    <property type="entry name" value="AAA+_ATPase"/>
</dbReference>
<gene>
    <name evidence="5" type="ORF">SAMN02745220_03850</name>
</gene>
<sequence>MEAAKNKELRLENICKSYGEVKAVNKVSLTVPAGTFFTLLGPSGCGKTTLLRMIAGLDIQDSGRVLLGEKDISTLPATQRHINTVFQSYALFPHLSIYENVAFGLKARKFPASEIKKRVEPRLELLGLVEMRDRRPHQLSGGQKQRVALARALVNEPDVLLLDEPMSALDAKLRSELQVELRKLQRKLGQTFILVTHDQDEALVVSDTIAVMRNGVVVQSGTPEEVYDFPKSRFVAEFLGAANLLEGTCEGGIFRSEVGSFTLKNAPAWRQGTVAVRPEWLRIHEVQPEVNGFPAQVREVIYRGTDFDIWCDPGPIRVRSNTYKHFRVGDRIWLQAVPEDLVALDA</sequence>
<keyword evidence="1" id="KW-0813">Transport</keyword>
<dbReference type="InterPro" id="IPR008995">
    <property type="entry name" value="Mo/tungstate-bd_C_term_dom"/>
</dbReference>
<evidence type="ECO:0000313" key="5">
    <source>
        <dbReference type="EMBL" id="SHO51116.1"/>
    </source>
</evidence>
<dbReference type="PROSITE" id="PS50893">
    <property type="entry name" value="ABC_TRANSPORTER_2"/>
    <property type="match status" value="1"/>
</dbReference>
<dbReference type="GO" id="GO:0016887">
    <property type="term" value="F:ATP hydrolysis activity"/>
    <property type="evidence" value="ECO:0007669"/>
    <property type="project" value="InterPro"/>
</dbReference>